<accession>A0A9Q0LKZ6</accession>
<evidence type="ECO:0000313" key="3">
    <source>
        <dbReference type="EMBL" id="KAJ5073070.1"/>
    </source>
</evidence>
<keyword evidence="1" id="KW-0547">Nucleotide-binding</keyword>
<feature type="region of interest" description="Disordered" evidence="2">
    <location>
        <begin position="173"/>
        <end position="199"/>
    </location>
</feature>
<dbReference type="Proteomes" id="UP001149090">
    <property type="component" value="Unassembled WGS sequence"/>
</dbReference>
<dbReference type="SMART" id="SM00175">
    <property type="entry name" value="RAB"/>
    <property type="match status" value="1"/>
</dbReference>
<dbReference type="InterPro" id="IPR001806">
    <property type="entry name" value="Small_GTPase"/>
</dbReference>
<dbReference type="InterPro" id="IPR005225">
    <property type="entry name" value="Small_GTP-bd"/>
</dbReference>
<dbReference type="AlphaFoldDB" id="A0A9Q0LKZ6"/>
<organism evidence="3 4">
    <name type="scientific">Anaeramoeba ignava</name>
    <name type="common">Anaerobic marine amoeba</name>
    <dbReference type="NCBI Taxonomy" id="1746090"/>
    <lineage>
        <taxon>Eukaryota</taxon>
        <taxon>Metamonada</taxon>
        <taxon>Anaeramoebidae</taxon>
        <taxon>Anaeramoeba</taxon>
    </lineage>
</organism>
<dbReference type="NCBIfam" id="TIGR00231">
    <property type="entry name" value="small_GTP"/>
    <property type="match status" value="1"/>
</dbReference>
<gene>
    <name evidence="3" type="ORF">M0811_09025</name>
</gene>
<dbReference type="InterPro" id="IPR027417">
    <property type="entry name" value="P-loop_NTPase"/>
</dbReference>
<dbReference type="SMART" id="SM00176">
    <property type="entry name" value="RAN"/>
    <property type="match status" value="1"/>
</dbReference>
<dbReference type="GO" id="GO:0005525">
    <property type="term" value="F:GTP binding"/>
    <property type="evidence" value="ECO:0007669"/>
    <property type="project" value="InterPro"/>
</dbReference>
<dbReference type="EMBL" id="JAPDFW010000077">
    <property type="protein sequence ID" value="KAJ5073070.1"/>
    <property type="molecule type" value="Genomic_DNA"/>
</dbReference>
<evidence type="ECO:0000256" key="1">
    <source>
        <dbReference type="ARBA" id="ARBA00022741"/>
    </source>
</evidence>
<comment type="caution">
    <text evidence="3">The sequence shown here is derived from an EMBL/GenBank/DDBJ whole genome shotgun (WGS) entry which is preliminary data.</text>
</comment>
<dbReference type="Pfam" id="PF00071">
    <property type="entry name" value="Ras"/>
    <property type="match status" value="1"/>
</dbReference>
<dbReference type="PROSITE" id="PS51419">
    <property type="entry name" value="RAB"/>
    <property type="match status" value="1"/>
</dbReference>
<name>A0A9Q0LKZ6_ANAIG</name>
<dbReference type="FunFam" id="3.40.50.300:FF:000808">
    <property type="entry name" value="Small GTP-binding protein, putative"/>
    <property type="match status" value="1"/>
</dbReference>
<feature type="compositionally biased region" description="Basic residues" evidence="2">
    <location>
        <begin position="189"/>
        <end position="199"/>
    </location>
</feature>
<evidence type="ECO:0000256" key="2">
    <source>
        <dbReference type="SAM" id="MobiDB-lite"/>
    </source>
</evidence>
<keyword evidence="4" id="KW-1185">Reference proteome</keyword>
<dbReference type="Gene3D" id="3.40.50.300">
    <property type="entry name" value="P-loop containing nucleotide triphosphate hydrolases"/>
    <property type="match status" value="1"/>
</dbReference>
<proteinExistence type="predicted"/>
<dbReference type="PRINTS" id="PR00449">
    <property type="entry name" value="RASTRNSFRMNG"/>
</dbReference>
<evidence type="ECO:0000313" key="4">
    <source>
        <dbReference type="Proteomes" id="UP001149090"/>
    </source>
</evidence>
<reference evidence="3" key="1">
    <citation type="submission" date="2022-10" db="EMBL/GenBank/DDBJ databases">
        <title>Novel sulphate-reducing endosymbionts in the free-living metamonad Anaeramoeba.</title>
        <authorList>
            <person name="Jerlstrom-Hultqvist J."/>
            <person name="Cepicka I."/>
            <person name="Gallot-Lavallee L."/>
            <person name="Salas-Leiva D."/>
            <person name="Curtis B.A."/>
            <person name="Zahonova K."/>
            <person name="Pipaliya S."/>
            <person name="Dacks J."/>
            <person name="Roger A.J."/>
        </authorList>
    </citation>
    <scope>NUCLEOTIDE SEQUENCE</scope>
    <source>
        <strain evidence="3">BMAN</strain>
    </source>
</reference>
<dbReference type="SMART" id="SM00174">
    <property type="entry name" value="RHO"/>
    <property type="match status" value="1"/>
</dbReference>
<dbReference type="PROSITE" id="PS51421">
    <property type="entry name" value="RAS"/>
    <property type="match status" value="1"/>
</dbReference>
<dbReference type="OMA" id="KSSFMFR"/>
<protein>
    <submittedName>
        <fullName evidence="3">Ras-related protein rab-5c</fullName>
    </submittedName>
</protein>
<dbReference type="SUPFAM" id="SSF52540">
    <property type="entry name" value="P-loop containing nucleoside triphosphate hydrolases"/>
    <property type="match status" value="1"/>
</dbReference>
<dbReference type="GO" id="GO:0003924">
    <property type="term" value="F:GTPase activity"/>
    <property type="evidence" value="ECO:0007669"/>
    <property type="project" value="InterPro"/>
</dbReference>
<dbReference type="SMART" id="SM00173">
    <property type="entry name" value="RAS"/>
    <property type="match status" value="1"/>
</dbReference>
<dbReference type="PANTHER" id="PTHR47978">
    <property type="match status" value="1"/>
</dbReference>
<sequence length="199" mass="22977">MLNTETFKLVLLGDSGVGKTSIFFRYINNEFFGSQFPTIGVQNMEKTMKISGKEINFSIFDTAGQERFWSIAPMYYRDAKAAIIVYDITSQKSFEISKRWVDELKEKGNCKVTGFIGNKLDLEEMRSVKSQNAQNFADENGMIFMEVSARSGENIEKIFYQIAKQLLEKPKNQNEIQKRKKNTIEKVSLKKKKDKKKCC</sequence>